<accession>A0ABR6NGC2</accession>
<comment type="caution">
    <text evidence="3">The sequence shown here is derived from an EMBL/GenBank/DDBJ whole genome shotgun (WGS) entry which is preliminary data.</text>
</comment>
<feature type="signal peptide" evidence="1">
    <location>
        <begin position="1"/>
        <end position="24"/>
    </location>
</feature>
<dbReference type="NCBIfam" id="NF035944">
    <property type="entry name" value="PEPxxWA-CTERM"/>
    <property type="match status" value="1"/>
</dbReference>
<name>A0ABR6NGC2_9SPHN</name>
<dbReference type="EMBL" id="JACHKA010000001">
    <property type="protein sequence ID" value="MBB5986327.1"/>
    <property type="molecule type" value="Genomic_DNA"/>
</dbReference>
<gene>
    <name evidence="3" type="ORF">HNP60_002301</name>
</gene>
<reference evidence="3 4" key="1">
    <citation type="submission" date="2020-08" db="EMBL/GenBank/DDBJ databases">
        <title>Exploring microbial biodiversity for novel pathways involved in the catabolism of aromatic compounds derived from lignin.</title>
        <authorList>
            <person name="Elkins J."/>
        </authorList>
    </citation>
    <scope>NUCLEOTIDE SEQUENCE [LARGE SCALE GENOMIC DNA]</scope>
    <source>
        <strain evidence="3 4">B1D3A</strain>
    </source>
</reference>
<dbReference type="InterPro" id="IPR013424">
    <property type="entry name" value="Ice-binding_C"/>
</dbReference>
<keyword evidence="1" id="KW-0732">Signal</keyword>
<dbReference type="Pfam" id="PF07589">
    <property type="entry name" value="PEP-CTERM"/>
    <property type="match status" value="1"/>
</dbReference>
<sequence>MMMKHVGVLAAAAAALSFAAPAQAVLFNFTLTGDYSASFQLDSSPVPDVFDGSSFTIWDVSGFPDAALGIVDLQFWTGDEAGGFSIIDFYGDAYLLDATGSQLFSGSTGAPTFLTGTYALADLFGPGSYTLVIEEAGTTPAIPEPATWAMLIAGFAMAGAAMRQKPRKLAVAFQQG</sequence>
<feature type="chain" id="PRO_5045124482" description="Ice-binding protein C-terminal domain-containing protein" evidence="1">
    <location>
        <begin position="25"/>
        <end position="176"/>
    </location>
</feature>
<protein>
    <recommendedName>
        <fullName evidence="2">Ice-binding protein C-terminal domain-containing protein</fullName>
    </recommendedName>
</protein>
<dbReference type="RefSeq" id="WP_184153713.1">
    <property type="nucleotide sequence ID" value="NZ_JACHKA010000001.1"/>
</dbReference>
<evidence type="ECO:0000259" key="2">
    <source>
        <dbReference type="Pfam" id="PF07589"/>
    </source>
</evidence>
<feature type="domain" description="Ice-binding protein C-terminal" evidence="2">
    <location>
        <begin position="141"/>
        <end position="163"/>
    </location>
</feature>
<evidence type="ECO:0000313" key="3">
    <source>
        <dbReference type="EMBL" id="MBB5986327.1"/>
    </source>
</evidence>
<dbReference type="NCBIfam" id="TIGR02595">
    <property type="entry name" value="PEP_CTERM"/>
    <property type="match status" value="1"/>
</dbReference>
<evidence type="ECO:0000313" key="4">
    <source>
        <dbReference type="Proteomes" id="UP001138540"/>
    </source>
</evidence>
<organism evidence="3 4">
    <name type="scientific">Sphingobium lignivorans</name>
    <dbReference type="NCBI Taxonomy" id="2735886"/>
    <lineage>
        <taxon>Bacteria</taxon>
        <taxon>Pseudomonadati</taxon>
        <taxon>Pseudomonadota</taxon>
        <taxon>Alphaproteobacteria</taxon>
        <taxon>Sphingomonadales</taxon>
        <taxon>Sphingomonadaceae</taxon>
        <taxon>Sphingobium</taxon>
    </lineage>
</organism>
<proteinExistence type="predicted"/>
<dbReference type="Proteomes" id="UP001138540">
    <property type="component" value="Unassembled WGS sequence"/>
</dbReference>
<evidence type="ECO:0000256" key="1">
    <source>
        <dbReference type="SAM" id="SignalP"/>
    </source>
</evidence>
<keyword evidence="4" id="KW-1185">Reference proteome</keyword>